<proteinExistence type="inferred from homology"/>
<dbReference type="InterPro" id="IPR007237">
    <property type="entry name" value="CD20-like"/>
</dbReference>
<evidence type="ECO:0000256" key="6">
    <source>
        <dbReference type="SAM" id="MobiDB-lite"/>
    </source>
</evidence>
<feature type="transmembrane region" description="Helical" evidence="7">
    <location>
        <begin position="76"/>
        <end position="102"/>
    </location>
</feature>
<feature type="transmembrane region" description="Helical" evidence="7">
    <location>
        <begin position="363"/>
        <end position="390"/>
    </location>
</feature>
<dbReference type="InParanoid" id="C3YHU7"/>
<dbReference type="AlphaFoldDB" id="C3YHU7"/>
<keyword evidence="5 7" id="KW-0472">Membrane</keyword>
<dbReference type="PANTHER" id="PTHR23320:SF165">
    <property type="entry name" value="MARVEL DOMAIN-CONTAINING PROTEIN"/>
    <property type="match status" value="1"/>
</dbReference>
<dbReference type="GO" id="GO:0016020">
    <property type="term" value="C:membrane"/>
    <property type="evidence" value="ECO:0007669"/>
    <property type="project" value="UniProtKB-SubCell"/>
</dbReference>
<sequence length="543" mass="57509">MAYEPKAVRGLGWAMVVLGSLSVTLGVAADINFSARGVGALGHFVSAPVWSGLLVLTTGILGVFSAKKPTNKCLIVAFMVVSMFVILACVCCITIAALGIVVNHYVDSCRQYDWSAYCAAQERHNNNPDQYPDPEVWNFKTYDCSPSAIGLHAANIVLAVIEIILGFAVSIMSCVGLCTMRRGVQGSQPQVFVAQNPGAAGAGAPVQLYYPAQMPPAYQVDSGAAPAKTSPYLAPGNYVYFRLKQQQRNPSEVNVLVGCLLHYAASASSVRFVYGLFTLDPLGTIVEDMAYEPKAVRGLGWAMVVLGSLSVTLGVAADIHFSARGVGAVGHFISAPIWSGLLVLTTGILGVNSAKKPTSKCLIVAFMVVGIFVILACVCCIAIAAIAIVWNHYVYGCRQHDWRAYYIAQQDYKNNPSQYEEPDLSNFKAYDCRASAIGLHATNIVLAVIEIVLGFAVSIMSCVGLCTMRRGAGQTVIYAAGPVPDGTQGNTVIMQGNPGVQGSQPQVFVAQNPAQVPPAYQVDSAAAPGVQEEKKGPIPADSV</sequence>
<gene>
    <name evidence="8" type="ORF">BRAFLDRAFT_71637</name>
</gene>
<comment type="subcellular location">
    <subcellularLocation>
        <location evidence="1">Membrane</location>
        <topology evidence="1">Multi-pass membrane protein</topology>
    </subcellularLocation>
</comment>
<dbReference type="InterPro" id="IPR030417">
    <property type="entry name" value="MS4A"/>
</dbReference>
<evidence type="ECO:0000313" key="8">
    <source>
        <dbReference type="EMBL" id="EEN60084.1"/>
    </source>
</evidence>
<evidence type="ECO:0000256" key="5">
    <source>
        <dbReference type="ARBA" id="ARBA00023136"/>
    </source>
</evidence>
<keyword evidence="4 7" id="KW-1133">Transmembrane helix</keyword>
<accession>C3YHU7</accession>
<name>C3YHU7_BRAFL</name>
<feature type="transmembrane region" description="Helical" evidence="7">
    <location>
        <begin position="299"/>
        <end position="317"/>
    </location>
</feature>
<feature type="transmembrane region" description="Helical" evidence="7">
    <location>
        <begin position="156"/>
        <end position="178"/>
    </location>
</feature>
<evidence type="ECO:0000256" key="4">
    <source>
        <dbReference type="ARBA" id="ARBA00022989"/>
    </source>
</evidence>
<evidence type="ECO:0000256" key="7">
    <source>
        <dbReference type="SAM" id="Phobius"/>
    </source>
</evidence>
<reference evidence="8" key="1">
    <citation type="journal article" date="2008" name="Nature">
        <title>The amphioxus genome and the evolution of the chordate karyotype.</title>
        <authorList>
            <consortium name="US DOE Joint Genome Institute (JGI-PGF)"/>
            <person name="Putnam N.H."/>
            <person name="Butts T."/>
            <person name="Ferrier D.E.K."/>
            <person name="Furlong R.F."/>
            <person name="Hellsten U."/>
            <person name="Kawashima T."/>
            <person name="Robinson-Rechavi M."/>
            <person name="Shoguchi E."/>
            <person name="Terry A."/>
            <person name="Yu J.-K."/>
            <person name="Benito-Gutierrez E.L."/>
            <person name="Dubchak I."/>
            <person name="Garcia-Fernandez J."/>
            <person name="Gibson-Brown J.J."/>
            <person name="Grigoriev I.V."/>
            <person name="Horton A.C."/>
            <person name="de Jong P.J."/>
            <person name="Jurka J."/>
            <person name="Kapitonov V.V."/>
            <person name="Kohara Y."/>
            <person name="Kuroki Y."/>
            <person name="Lindquist E."/>
            <person name="Lucas S."/>
            <person name="Osoegawa K."/>
            <person name="Pennacchio L.A."/>
            <person name="Salamov A.A."/>
            <person name="Satou Y."/>
            <person name="Sauka-Spengler T."/>
            <person name="Schmutz J."/>
            <person name="Shin-I T."/>
            <person name="Toyoda A."/>
            <person name="Bronner-Fraser M."/>
            <person name="Fujiyama A."/>
            <person name="Holland L.Z."/>
            <person name="Holland P.W.H."/>
            <person name="Satoh N."/>
            <person name="Rokhsar D.S."/>
        </authorList>
    </citation>
    <scope>NUCLEOTIDE SEQUENCE [LARGE SCALE GENOMIC DNA]</scope>
    <source>
        <strain evidence="8">S238N-H82</strain>
        <tissue evidence="8">Testes</tissue>
    </source>
</reference>
<feature type="region of interest" description="Disordered" evidence="6">
    <location>
        <begin position="522"/>
        <end position="543"/>
    </location>
</feature>
<evidence type="ECO:0000256" key="1">
    <source>
        <dbReference type="ARBA" id="ARBA00004141"/>
    </source>
</evidence>
<keyword evidence="3 7" id="KW-0812">Transmembrane</keyword>
<dbReference type="EMBL" id="GG666514">
    <property type="protein sequence ID" value="EEN60084.1"/>
    <property type="molecule type" value="Genomic_DNA"/>
</dbReference>
<dbReference type="Pfam" id="PF04103">
    <property type="entry name" value="CD20"/>
    <property type="match status" value="2"/>
</dbReference>
<dbReference type="PANTHER" id="PTHR23320">
    <property type="entry name" value="MEMBRANE-SPANNING 4-DOMAINS SUBFAMILY A MS4A -RELATED"/>
    <property type="match status" value="1"/>
</dbReference>
<feature type="transmembrane region" description="Helical" evidence="7">
    <location>
        <begin position="444"/>
        <end position="466"/>
    </location>
</feature>
<organism>
    <name type="scientific">Branchiostoma floridae</name>
    <name type="common">Florida lancelet</name>
    <name type="synonym">Amphioxus</name>
    <dbReference type="NCBI Taxonomy" id="7739"/>
    <lineage>
        <taxon>Eukaryota</taxon>
        <taxon>Metazoa</taxon>
        <taxon>Chordata</taxon>
        <taxon>Cephalochordata</taxon>
        <taxon>Leptocardii</taxon>
        <taxon>Amphioxiformes</taxon>
        <taxon>Branchiostomatidae</taxon>
        <taxon>Branchiostoma</taxon>
    </lineage>
</organism>
<comment type="similarity">
    <text evidence="2">Belongs to the MS4A family.</text>
</comment>
<feature type="transmembrane region" description="Helical" evidence="7">
    <location>
        <begin position="44"/>
        <end position="64"/>
    </location>
</feature>
<evidence type="ECO:0000256" key="2">
    <source>
        <dbReference type="ARBA" id="ARBA00009565"/>
    </source>
</evidence>
<evidence type="ECO:0000256" key="3">
    <source>
        <dbReference type="ARBA" id="ARBA00022692"/>
    </source>
</evidence>
<protein>
    <submittedName>
        <fullName evidence="8">Uncharacterized protein</fullName>
    </submittedName>
</protein>
<feature type="transmembrane region" description="Helical" evidence="7">
    <location>
        <begin position="329"/>
        <end position="351"/>
    </location>
</feature>